<dbReference type="RefSeq" id="WP_057839057.1">
    <property type="nucleotide sequence ID" value="NZ_LLXZ01000183.1"/>
</dbReference>
<keyword evidence="1" id="KW-0812">Transmembrane</keyword>
<proteinExistence type="predicted"/>
<organism evidence="2 3">
    <name type="scientific">Bradyrhizobium jicamae</name>
    <dbReference type="NCBI Taxonomy" id="280332"/>
    <lineage>
        <taxon>Bacteria</taxon>
        <taxon>Pseudomonadati</taxon>
        <taxon>Pseudomonadota</taxon>
        <taxon>Alphaproteobacteria</taxon>
        <taxon>Hyphomicrobiales</taxon>
        <taxon>Nitrobacteraceae</taxon>
        <taxon>Bradyrhizobium</taxon>
    </lineage>
</organism>
<dbReference type="Proteomes" id="UP000050863">
    <property type="component" value="Unassembled WGS sequence"/>
</dbReference>
<keyword evidence="3" id="KW-1185">Reference proteome</keyword>
<dbReference type="AlphaFoldDB" id="A0A0R3KXY3"/>
<evidence type="ECO:0000313" key="3">
    <source>
        <dbReference type="Proteomes" id="UP000050863"/>
    </source>
</evidence>
<evidence type="ECO:0000313" key="2">
    <source>
        <dbReference type="EMBL" id="KRQ98524.1"/>
    </source>
</evidence>
<accession>A0A0R3KXY3</accession>
<name>A0A0R3KXY3_9BRAD</name>
<feature type="transmembrane region" description="Helical" evidence="1">
    <location>
        <begin position="50"/>
        <end position="72"/>
    </location>
</feature>
<sequence>MDTALLIIHGLVAVALLGAITHQTIAAWVPSRGRRGSFVGRFRAVTPGSFATAIVVLYSVSALLGAVLYLSFRVQIRPDLERAGHWPALGVFDLKEHFVSIGLAMLPAYWVCWRQQRTDEPSRTPAALTLILAFIVWWSFLIGHVLNNIMGFGR</sequence>
<evidence type="ECO:0000256" key="1">
    <source>
        <dbReference type="SAM" id="Phobius"/>
    </source>
</evidence>
<keyword evidence="1" id="KW-1133">Transmembrane helix</keyword>
<feature type="transmembrane region" description="Helical" evidence="1">
    <location>
        <begin position="6"/>
        <end position="29"/>
    </location>
</feature>
<feature type="transmembrane region" description="Helical" evidence="1">
    <location>
        <begin position="125"/>
        <end position="146"/>
    </location>
</feature>
<dbReference type="EMBL" id="LLXZ01000183">
    <property type="protein sequence ID" value="KRQ98524.1"/>
    <property type="molecule type" value="Genomic_DNA"/>
</dbReference>
<dbReference type="STRING" id="280332.CQ12_19040"/>
<comment type="caution">
    <text evidence="2">The sequence shown here is derived from an EMBL/GenBank/DDBJ whole genome shotgun (WGS) entry which is preliminary data.</text>
</comment>
<dbReference type="OrthoDB" id="8225779at2"/>
<protein>
    <submittedName>
        <fullName evidence="2">Uncharacterized protein</fullName>
    </submittedName>
</protein>
<keyword evidence="1" id="KW-0472">Membrane</keyword>
<gene>
    <name evidence="2" type="ORF">CQ12_19040</name>
</gene>
<reference evidence="2 3" key="1">
    <citation type="submission" date="2014-03" db="EMBL/GenBank/DDBJ databases">
        <title>Bradyrhizobium valentinum sp. nov., isolated from effective nodules of Lupinus mariae-josephae, a lupine endemic of basic-lime soils in Eastern Spain.</title>
        <authorList>
            <person name="Duran D."/>
            <person name="Rey L."/>
            <person name="Navarro A."/>
            <person name="Busquets A."/>
            <person name="Imperial J."/>
            <person name="Ruiz-Argueso T."/>
        </authorList>
    </citation>
    <scope>NUCLEOTIDE SEQUENCE [LARGE SCALE GENOMIC DNA]</scope>
    <source>
        <strain evidence="2 3">PAC68</strain>
    </source>
</reference>